<dbReference type="Proteomes" id="UP000190683">
    <property type="component" value="Unassembled WGS sequence"/>
</dbReference>
<dbReference type="STRING" id="573983.B0681_09550"/>
<sequence length="189" mass="21945">MDNSQNSNFTNKSKQLGQADDSAARLLIELLGSSVGRNFDIESIFVEKTKDGVWRWFIFEFLKAETIPPQLSHPNFYWYKNGRKFLSLWAVVQTFRKAGYKAELILVNYADDRSLGIKRMLVTDVKVETNEVYCTKRDGTIIYNHVQTIDSNKSFEDFKQLFKTFNDTKQGDTWEILDDLMLNSANNND</sequence>
<organism evidence="1 2">
    <name type="scientific">Moraxella porci DSM 25326</name>
    <dbReference type="NCBI Taxonomy" id="573983"/>
    <lineage>
        <taxon>Bacteria</taxon>
        <taxon>Pseudomonadati</taxon>
        <taxon>Pseudomonadota</taxon>
        <taxon>Gammaproteobacteria</taxon>
        <taxon>Moraxellales</taxon>
        <taxon>Moraxellaceae</taxon>
        <taxon>Moraxella</taxon>
    </lineage>
</organism>
<dbReference type="AlphaFoldDB" id="A0A1T0CM39"/>
<protein>
    <submittedName>
        <fullName evidence="1">Uncharacterized protein</fullName>
    </submittedName>
</protein>
<dbReference type="EMBL" id="MUYV01000014">
    <property type="protein sequence ID" value="OOS23432.1"/>
    <property type="molecule type" value="Genomic_DNA"/>
</dbReference>
<accession>A0A1T0CM39</accession>
<evidence type="ECO:0000313" key="1">
    <source>
        <dbReference type="EMBL" id="OOS23432.1"/>
    </source>
</evidence>
<gene>
    <name evidence="1" type="ORF">B0681_09550</name>
</gene>
<comment type="caution">
    <text evidence="1">The sequence shown here is derived from an EMBL/GenBank/DDBJ whole genome shotgun (WGS) entry which is preliminary data.</text>
</comment>
<evidence type="ECO:0000313" key="2">
    <source>
        <dbReference type="Proteomes" id="UP000190683"/>
    </source>
</evidence>
<dbReference type="RefSeq" id="WP_078318501.1">
    <property type="nucleotide sequence ID" value="NZ_MUYV01000014.1"/>
</dbReference>
<reference evidence="1 2" key="1">
    <citation type="submission" date="2017-02" db="EMBL/GenBank/DDBJ databases">
        <title>Draft genome sequence of Moraxella porci CCUG 54912T type strain.</title>
        <authorList>
            <person name="Salva-Serra F."/>
            <person name="Engstrom-Jakobsson H."/>
            <person name="Thorell K."/>
            <person name="Jaen-Luchoro D."/>
            <person name="Gonzales-Siles L."/>
            <person name="Karlsson R."/>
            <person name="Yazdan S."/>
            <person name="Boulund F."/>
            <person name="Johnning A."/>
            <person name="Engstrand L."/>
            <person name="Kristiansson E."/>
            <person name="Moore E."/>
        </authorList>
    </citation>
    <scope>NUCLEOTIDE SEQUENCE [LARGE SCALE GENOMIC DNA]</scope>
    <source>
        <strain evidence="1 2">CCUG 54912</strain>
    </source>
</reference>
<name>A0A1T0CM39_9GAMM</name>
<proteinExistence type="predicted"/>
<keyword evidence="2" id="KW-1185">Reference proteome</keyword>